<dbReference type="AlphaFoldDB" id="A0A2M8L468"/>
<evidence type="ECO:0000256" key="1">
    <source>
        <dbReference type="ARBA" id="ARBA00022679"/>
    </source>
</evidence>
<dbReference type="PANTHER" id="PTHR46401:SF2">
    <property type="entry name" value="GLYCOSYLTRANSFERASE WBBK-RELATED"/>
    <property type="match status" value="1"/>
</dbReference>
<sequence>MKIGFDGRYAEGDLVGVGKYILNLVEQLAKKDIKCIIFYSKEPKNPISGKNISSRILHSINRYIFEQIKLPKALKEEKVDVYHALGSIGVPWFCPIPAVLTVHDIIPLLIKDYFKYSKYKIISKFSYWFRLKTSLWKAKRVIADSEFTKKTLVEKLNTKPIKIKVIYLGAPEVNHKTNELPQGLEPGKYILNHGGIDIRKNLDRLIKAFARVVSEIPELKLVITGENKNMEGGLKNQVRNLRIENSVIFPGYVEEEILWSLIRQANCVCYPSLIEGFGGPVLEGFAAGVPVITSNTSSLPEVAGDAALLVEPESEKEITQAILGVTRDKKTRDMLIEKGKERVKEFSWEKTAGETLKIYNDITGYIYNNT</sequence>
<evidence type="ECO:0000313" key="5">
    <source>
        <dbReference type="Proteomes" id="UP000231474"/>
    </source>
</evidence>
<evidence type="ECO:0000313" key="4">
    <source>
        <dbReference type="EMBL" id="PJE67731.1"/>
    </source>
</evidence>
<accession>A0A2M8L468</accession>
<reference evidence="5" key="1">
    <citation type="submission" date="2017-09" db="EMBL/GenBank/DDBJ databases">
        <title>Depth-based differentiation of microbial function through sediment-hosted aquifers and enrichment of novel symbionts in the deep terrestrial subsurface.</title>
        <authorList>
            <person name="Probst A.J."/>
            <person name="Ladd B."/>
            <person name="Jarett J.K."/>
            <person name="Geller-Mcgrath D.E."/>
            <person name="Sieber C.M.K."/>
            <person name="Emerson J.B."/>
            <person name="Anantharaman K."/>
            <person name="Thomas B.C."/>
            <person name="Malmstrom R."/>
            <person name="Stieglmeier M."/>
            <person name="Klingl A."/>
            <person name="Woyke T."/>
            <person name="Ryan C.M."/>
            <person name="Banfield J.F."/>
        </authorList>
    </citation>
    <scope>NUCLEOTIDE SEQUENCE [LARGE SCALE GENOMIC DNA]</scope>
</reference>
<proteinExistence type="predicted"/>
<organism evidence="4 5">
    <name type="scientific">Candidatus Shapirobacteria bacterium CG10_big_fil_rev_8_21_14_0_10_40_9</name>
    <dbReference type="NCBI Taxonomy" id="1974888"/>
    <lineage>
        <taxon>Bacteria</taxon>
        <taxon>Candidatus Shapironibacteriota</taxon>
    </lineage>
</organism>
<dbReference type="EMBL" id="PFEK01000014">
    <property type="protein sequence ID" value="PJE67731.1"/>
    <property type="molecule type" value="Genomic_DNA"/>
</dbReference>
<keyword evidence="1" id="KW-0808">Transferase</keyword>
<dbReference type="GO" id="GO:0009103">
    <property type="term" value="P:lipopolysaccharide biosynthetic process"/>
    <property type="evidence" value="ECO:0007669"/>
    <property type="project" value="TreeGrafter"/>
</dbReference>
<name>A0A2M8L468_9BACT</name>
<dbReference type="PANTHER" id="PTHR46401">
    <property type="entry name" value="GLYCOSYLTRANSFERASE WBBK-RELATED"/>
    <property type="match status" value="1"/>
</dbReference>
<evidence type="ECO:0008006" key="6">
    <source>
        <dbReference type="Google" id="ProtNLM"/>
    </source>
</evidence>
<dbReference type="GO" id="GO:0016757">
    <property type="term" value="F:glycosyltransferase activity"/>
    <property type="evidence" value="ECO:0007669"/>
    <property type="project" value="InterPro"/>
</dbReference>
<dbReference type="Proteomes" id="UP000231474">
    <property type="component" value="Unassembled WGS sequence"/>
</dbReference>
<dbReference type="CDD" id="cd03809">
    <property type="entry name" value="GT4_MtfB-like"/>
    <property type="match status" value="1"/>
</dbReference>
<feature type="domain" description="Glycosyl transferase family 1" evidence="2">
    <location>
        <begin position="186"/>
        <end position="342"/>
    </location>
</feature>
<dbReference type="Gene3D" id="3.40.50.2000">
    <property type="entry name" value="Glycogen Phosphorylase B"/>
    <property type="match status" value="2"/>
</dbReference>
<dbReference type="InterPro" id="IPR001296">
    <property type="entry name" value="Glyco_trans_1"/>
</dbReference>
<dbReference type="InterPro" id="IPR028098">
    <property type="entry name" value="Glyco_trans_4-like_N"/>
</dbReference>
<evidence type="ECO:0000259" key="3">
    <source>
        <dbReference type="Pfam" id="PF13439"/>
    </source>
</evidence>
<feature type="domain" description="Glycosyltransferase subfamily 4-like N-terminal" evidence="3">
    <location>
        <begin position="16"/>
        <end position="169"/>
    </location>
</feature>
<comment type="caution">
    <text evidence="4">The sequence shown here is derived from an EMBL/GenBank/DDBJ whole genome shotgun (WGS) entry which is preliminary data.</text>
</comment>
<gene>
    <name evidence="4" type="ORF">COU95_00850</name>
</gene>
<dbReference type="Pfam" id="PF13439">
    <property type="entry name" value="Glyco_transf_4"/>
    <property type="match status" value="1"/>
</dbReference>
<protein>
    <recommendedName>
        <fullName evidence="6">Glycosyltransferase family 1 protein</fullName>
    </recommendedName>
</protein>
<evidence type="ECO:0000259" key="2">
    <source>
        <dbReference type="Pfam" id="PF00534"/>
    </source>
</evidence>
<dbReference type="SUPFAM" id="SSF53756">
    <property type="entry name" value="UDP-Glycosyltransferase/glycogen phosphorylase"/>
    <property type="match status" value="1"/>
</dbReference>
<dbReference type="Pfam" id="PF00534">
    <property type="entry name" value="Glycos_transf_1"/>
    <property type="match status" value="1"/>
</dbReference>